<comment type="similarity">
    <text evidence="2">Belongs to the bacterial solute-binding protein 2 family.</text>
</comment>
<dbReference type="AlphaFoldDB" id="A0A1H7MN45"/>
<dbReference type="PANTHER" id="PTHR46847:SF1">
    <property type="entry name" value="D-ALLOSE-BINDING PERIPLASMIC PROTEIN-RELATED"/>
    <property type="match status" value="1"/>
</dbReference>
<evidence type="ECO:0000256" key="2">
    <source>
        <dbReference type="ARBA" id="ARBA00007639"/>
    </source>
</evidence>
<name>A0A1H7MN45_9LACT</name>
<feature type="chain" id="PRO_5011542295" evidence="4">
    <location>
        <begin position="22"/>
        <end position="311"/>
    </location>
</feature>
<sequence>MKKYIGLLSLSAVLALSACGAATLEGDQSGDDGEVEELAAEDITIGLSISTLNNPFFGDLQRGVVEAAEENGSTVRSVDAQDDTATQINGIDDLIQQGVDILLINPVDSDAITPAIESANSAGIPVITIDRSSEGGDVLTFIASDNVEGGEMAAEFIIDLVGEDADVVQLEGVPGASATNERGEGFMNVANDRLNVVESQSANFNRSEGLTVMENIIQSYSDIEAVFAQNDEMALGALEALEAAGMTDVIVVGFDGNDDALAEIEAGRLDATIAQQPYEMGTIAVDTVYDYFSGGTIDEEIGAPLELISAE</sequence>
<dbReference type="GO" id="GO:0030313">
    <property type="term" value="C:cell envelope"/>
    <property type="evidence" value="ECO:0007669"/>
    <property type="project" value="UniProtKB-SubCell"/>
</dbReference>
<evidence type="ECO:0000313" key="6">
    <source>
        <dbReference type="EMBL" id="SEL12652.1"/>
    </source>
</evidence>
<gene>
    <name evidence="6" type="ORF">SAMN04488099_11236</name>
</gene>
<dbReference type="PROSITE" id="PS51257">
    <property type="entry name" value="PROKAR_LIPOPROTEIN"/>
    <property type="match status" value="1"/>
</dbReference>
<evidence type="ECO:0000313" key="7">
    <source>
        <dbReference type="Proteomes" id="UP000199081"/>
    </source>
</evidence>
<dbReference type="GO" id="GO:0030246">
    <property type="term" value="F:carbohydrate binding"/>
    <property type="evidence" value="ECO:0007669"/>
    <property type="project" value="UniProtKB-ARBA"/>
</dbReference>
<dbReference type="InterPro" id="IPR025997">
    <property type="entry name" value="SBP_2_dom"/>
</dbReference>
<reference evidence="7" key="1">
    <citation type="submission" date="2016-10" db="EMBL/GenBank/DDBJ databases">
        <authorList>
            <person name="Varghese N."/>
            <person name="Submissions S."/>
        </authorList>
    </citation>
    <scope>NUCLEOTIDE SEQUENCE [LARGE SCALE GENOMIC DNA]</scope>
    <source>
        <strain evidence="7">DSM 19183</strain>
    </source>
</reference>
<organism evidence="6 7">
    <name type="scientific">Alkalibacterium pelagium</name>
    <dbReference type="NCBI Taxonomy" id="426702"/>
    <lineage>
        <taxon>Bacteria</taxon>
        <taxon>Bacillati</taxon>
        <taxon>Bacillota</taxon>
        <taxon>Bacilli</taxon>
        <taxon>Lactobacillales</taxon>
        <taxon>Carnobacteriaceae</taxon>
        <taxon>Alkalibacterium</taxon>
    </lineage>
</organism>
<dbReference type="SUPFAM" id="SSF53822">
    <property type="entry name" value="Periplasmic binding protein-like I"/>
    <property type="match status" value="1"/>
</dbReference>
<dbReference type="Proteomes" id="UP000199081">
    <property type="component" value="Unassembled WGS sequence"/>
</dbReference>
<dbReference type="InterPro" id="IPR028082">
    <property type="entry name" value="Peripla_BP_I"/>
</dbReference>
<dbReference type="EMBL" id="FNZU01000012">
    <property type="protein sequence ID" value="SEL12652.1"/>
    <property type="molecule type" value="Genomic_DNA"/>
</dbReference>
<evidence type="ECO:0000256" key="3">
    <source>
        <dbReference type="ARBA" id="ARBA00022729"/>
    </source>
</evidence>
<evidence type="ECO:0000256" key="4">
    <source>
        <dbReference type="SAM" id="SignalP"/>
    </source>
</evidence>
<evidence type="ECO:0000259" key="5">
    <source>
        <dbReference type="Pfam" id="PF13407"/>
    </source>
</evidence>
<feature type="domain" description="Periplasmic binding protein" evidence="5">
    <location>
        <begin position="45"/>
        <end position="294"/>
    </location>
</feature>
<dbReference type="Gene3D" id="3.40.50.2300">
    <property type="match status" value="2"/>
</dbReference>
<dbReference type="Pfam" id="PF13407">
    <property type="entry name" value="Peripla_BP_4"/>
    <property type="match status" value="1"/>
</dbReference>
<accession>A0A1H7MN45</accession>
<keyword evidence="7" id="KW-1185">Reference proteome</keyword>
<keyword evidence="3 4" id="KW-0732">Signal</keyword>
<protein>
    <submittedName>
        <fullName evidence="6">Ribose-binding protein</fullName>
    </submittedName>
</protein>
<feature type="signal peptide" evidence="4">
    <location>
        <begin position="1"/>
        <end position="21"/>
    </location>
</feature>
<dbReference type="PANTHER" id="PTHR46847">
    <property type="entry name" value="D-ALLOSE-BINDING PERIPLASMIC PROTEIN-RELATED"/>
    <property type="match status" value="1"/>
</dbReference>
<dbReference type="OrthoDB" id="9814427at2"/>
<dbReference type="RefSeq" id="WP_091482118.1">
    <property type="nucleotide sequence ID" value="NZ_BJYC01000014.1"/>
</dbReference>
<comment type="subcellular location">
    <subcellularLocation>
        <location evidence="1">Cell envelope</location>
    </subcellularLocation>
</comment>
<dbReference type="CDD" id="cd06323">
    <property type="entry name" value="PBP1_ribose_binding"/>
    <property type="match status" value="1"/>
</dbReference>
<dbReference type="STRING" id="426702.SAMN04488099_11236"/>
<evidence type="ECO:0000256" key="1">
    <source>
        <dbReference type="ARBA" id="ARBA00004196"/>
    </source>
</evidence>
<proteinExistence type="inferred from homology"/>